<evidence type="ECO:0000256" key="1">
    <source>
        <dbReference type="SAM" id="MobiDB-lite"/>
    </source>
</evidence>
<evidence type="ECO:0008006" key="4">
    <source>
        <dbReference type="Google" id="ProtNLM"/>
    </source>
</evidence>
<dbReference type="RefSeq" id="WP_143078974.1">
    <property type="nucleotide sequence ID" value="NZ_FOBF01000044.1"/>
</dbReference>
<keyword evidence="3" id="KW-1185">Reference proteome</keyword>
<evidence type="ECO:0000313" key="2">
    <source>
        <dbReference type="EMBL" id="SEN85425.1"/>
    </source>
</evidence>
<proteinExistence type="predicted"/>
<sequence length="78" mass="8933">MPERITIAQAAQRLAIPEPTVRVWASRHHARKLLKLGKTAWYDWLDLATIARQLRRGEKVPPTAEERDLLRASLRPAA</sequence>
<name>A0A1H8JY40_9ACTN</name>
<dbReference type="AlphaFoldDB" id="A0A1H8JY40"/>
<accession>A0A1H8JY40</accession>
<feature type="compositionally biased region" description="Basic and acidic residues" evidence="1">
    <location>
        <begin position="57"/>
        <end position="70"/>
    </location>
</feature>
<reference evidence="2 3" key="1">
    <citation type="submission" date="2016-10" db="EMBL/GenBank/DDBJ databases">
        <authorList>
            <person name="de Groot N.N."/>
        </authorList>
    </citation>
    <scope>NUCLEOTIDE SEQUENCE [LARGE SCALE GENOMIC DNA]</scope>
    <source>
        <strain evidence="2 3">DSM 43357</strain>
    </source>
</reference>
<dbReference type="Proteomes" id="UP000198953">
    <property type="component" value="Unassembled WGS sequence"/>
</dbReference>
<dbReference type="STRING" id="46177.SAMN05660976_08466"/>
<protein>
    <recommendedName>
        <fullName evidence="4">Helix-turn-helix domain-containing protein</fullName>
    </recommendedName>
</protein>
<feature type="region of interest" description="Disordered" evidence="1">
    <location>
        <begin position="57"/>
        <end position="78"/>
    </location>
</feature>
<dbReference type="EMBL" id="FOBF01000044">
    <property type="protein sequence ID" value="SEN85425.1"/>
    <property type="molecule type" value="Genomic_DNA"/>
</dbReference>
<organism evidence="2 3">
    <name type="scientific">Nonomuraea pusilla</name>
    <dbReference type="NCBI Taxonomy" id="46177"/>
    <lineage>
        <taxon>Bacteria</taxon>
        <taxon>Bacillati</taxon>
        <taxon>Actinomycetota</taxon>
        <taxon>Actinomycetes</taxon>
        <taxon>Streptosporangiales</taxon>
        <taxon>Streptosporangiaceae</taxon>
        <taxon>Nonomuraea</taxon>
    </lineage>
</organism>
<evidence type="ECO:0000313" key="3">
    <source>
        <dbReference type="Proteomes" id="UP000198953"/>
    </source>
</evidence>
<gene>
    <name evidence="2" type="ORF">SAMN05660976_08466</name>
</gene>
<dbReference type="OrthoDB" id="3543263at2"/>